<reference evidence="3 4" key="1">
    <citation type="submission" date="2019-10" db="EMBL/GenBank/DDBJ databases">
        <title>Actinomadura rubteroloni sp. nov. and Actinomadura macrotermitis sp. nov., isolated from the gut of fungus growing-termite Macrotermes natalensis.</title>
        <authorList>
            <person name="Benndorf R."/>
            <person name="Martin K."/>
            <person name="Kuefner M."/>
            <person name="De Beer W."/>
            <person name="Kaster A.-K."/>
            <person name="Vollmers J."/>
            <person name="Poulsen M."/>
            <person name="Beemelmanns C."/>
        </authorList>
    </citation>
    <scope>NUCLEOTIDE SEQUENCE [LARGE SCALE GENOMIC DNA]</scope>
    <source>
        <strain evidence="3 4">RB68</strain>
    </source>
</reference>
<feature type="region of interest" description="Disordered" evidence="1">
    <location>
        <begin position="138"/>
        <end position="167"/>
    </location>
</feature>
<dbReference type="Proteomes" id="UP000487268">
    <property type="component" value="Unassembled WGS sequence"/>
</dbReference>
<feature type="chain" id="PRO_5039144549" description="Lipoprotein" evidence="2">
    <location>
        <begin position="23"/>
        <end position="195"/>
    </location>
</feature>
<comment type="caution">
    <text evidence="3">The sequence shown here is derived from an EMBL/GenBank/DDBJ whole genome shotgun (WGS) entry which is preliminary data.</text>
</comment>
<evidence type="ECO:0000256" key="1">
    <source>
        <dbReference type="SAM" id="MobiDB-lite"/>
    </source>
</evidence>
<sequence>MNVTTGPLGRLAVALTAVTLLAGACGGDGAKKGVANVGPSGDAPASQNAHLPKNQAEVRNAALAYAKCMREKGVTAFPDPDANGGLTVDGKAVHQDSPQFKAADQACKSLMPAVSSGQQGSAKDRADGVKYTQCMRTHGVPKFPDPNAEGGIDIDGDKLGVDPAGPVFKAADKECQKVMGGGKPVKSGPPQQSGG</sequence>
<dbReference type="RefSeq" id="WP_153541215.1">
    <property type="nucleotide sequence ID" value="NZ_WEGH01000006.1"/>
</dbReference>
<keyword evidence="4" id="KW-1185">Reference proteome</keyword>
<dbReference type="AlphaFoldDB" id="A0A7K0C7A0"/>
<evidence type="ECO:0000313" key="4">
    <source>
        <dbReference type="Proteomes" id="UP000487268"/>
    </source>
</evidence>
<dbReference type="EMBL" id="WEGH01000006">
    <property type="protein sequence ID" value="MQY09349.1"/>
    <property type="molecule type" value="Genomic_DNA"/>
</dbReference>
<accession>A0A7K0C7A0</accession>
<dbReference type="OrthoDB" id="7949713at2"/>
<proteinExistence type="predicted"/>
<evidence type="ECO:0000313" key="3">
    <source>
        <dbReference type="EMBL" id="MQY09349.1"/>
    </source>
</evidence>
<keyword evidence="2" id="KW-0732">Signal</keyword>
<feature type="signal peptide" evidence="2">
    <location>
        <begin position="1"/>
        <end position="22"/>
    </location>
</feature>
<name>A0A7K0C7A0_9ACTN</name>
<feature type="region of interest" description="Disordered" evidence="1">
    <location>
        <begin position="176"/>
        <end position="195"/>
    </location>
</feature>
<organism evidence="3 4">
    <name type="scientific">Actinomadura macrotermitis</name>
    <dbReference type="NCBI Taxonomy" id="2585200"/>
    <lineage>
        <taxon>Bacteria</taxon>
        <taxon>Bacillati</taxon>
        <taxon>Actinomycetota</taxon>
        <taxon>Actinomycetes</taxon>
        <taxon>Streptosporangiales</taxon>
        <taxon>Thermomonosporaceae</taxon>
        <taxon>Actinomadura</taxon>
    </lineage>
</organism>
<evidence type="ECO:0008006" key="5">
    <source>
        <dbReference type="Google" id="ProtNLM"/>
    </source>
</evidence>
<protein>
    <recommendedName>
        <fullName evidence="5">Lipoprotein</fullName>
    </recommendedName>
</protein>
<gene>
    <name evidence="3" type="ORF">ACRB68_74740</name>
</gene>
<evidence type="ECO:0000256" key="2">
    <source>
        <dbReference type="SAM" id="SignalP"/>
    </source>
</evidence>